<accession>A0ABY5L494</accession>
<dbReference type="Proteomes" id="UP001316189">
    <property type="component" value="Chromosome"/>
</dbReference>
<dbReference type="InterPro" id="IPR013078">
    <property type="entry name" value="His_Pase_superF_clade-1"/>
</dbReference>
<feature type="domain" description="RNase H type-1" evidence="2">
    <location>
        <begin position="9"/>
        <end position="149"/>
    </location>
</feature>
<dbReference type="PANTHER" id="PTHR48100:SF1">
    <property type="entry name" value="HISTIDINE PHOSPHATASE FAMILY PROTEIN-RELATED"/>
    <property type="match status" value="1"/>
</dbReference>
<dbReference type="PANTHER" id="PTHR48100">
    <property type="entry name" value="BROAD-SPECIFICITY PHOSPHATASE YOR283W-RELATED"/>
    <property type="match status" value="1"/>
</dbReference>
<evidence type="ECO:0000256" key="1">
    <source>
        <dbReference type="SAM" id="MobiDB-lite"/>
    </source>
</evidence>
<dbReference type="Pfam" id="PF13456">
    <property type="entry name" value="RVT_3"/>
    <property type="match status" value="1"/>
</dbReference>
<name>A0ABY5L494_9CELL</name>
<dbReference type="NCBIfam" id="NF005567">
    <property type="entry name" value="PRK07238.1"/>
    <property type="match status" value="1"/>
</dbReference>
<keyword evidence="4" id="KW-1185">Reference proteome</keyword>
<reference evidence="3 4" key="1">
    <citation type="submission" date="2022-07" db="EMBL/GenBank/DDBJ databases">
        <title>Novel species in genus cellulomonas.</title>
        <authorList>
            <person name="Ye L."/>
        </authorList>
    </citation>
    <scope>NUCLEOTIDE SEQUENCE [LARGE SCALE GENOMIC DNA]</scope>
    <source>
        <strain evidence="4">zg-Y338</strain>
    </source>
</reference>
<dbReference type="InterPro" id="IPR050275">
    <property type="entry name" value="PGM_Phosphatase"/>
</dbReference>
<dbReference type="RefSeq" id="WP_227568758.1">
    <property type="nucleotide sequence ID" value="NZ_CP101988.1"/>
</dbReference>
<proteinExistence type="predicted"/>
<dbReference type="SUPFAM" id="SSF53098">
    <property type="entry name" value="Ribonuclease H-like"/>
    <property type="match status" value="1"/>
</dbReference>
<dbReference type="Pfam" id="PF00300">
    <property type="entry name" value="His_Phos_1"/>
    <property type="match status" value="1"/>
</dbReference>
<dbReference type="PROSITE" id="PS50879">
    <property type="entry name" value="RNASE_H_1"/>
    <property type="match status" value="1"/>
</dbReference>
<gene>
    <name evidence="3" type="ORF">NP064_06230</name>
</gene>
<evidence type="ECO:0000313" key="3">
    <source>
        <dbReference type="EMBL" id="UUI76481.1"/>
    </source>
</evidence>
<evidence type="ECO:0000259" key="2">
    <source>
        <dbReference type="PROSITE" id="PS50879"/>
    </source>
</evidence>
<dbReference type="InterPro" id="IPR002156">
    <property type="entry name" value="RNaseH_domain"/>
</dbReference>
<dbReference type="InterPro" id="IPR036397">
    <property type="entry name" value="RNaseH_sf"/>
</dbReference>
<dbReference type="Gene3D" id="3.30.420.10">
    <property type="entry name" value="Ribonuclease H-like superfamily/Ribonuclease H"/>
    <property type="match status" value="1"/>
</dbReference>
<evidence type="ECO:0000313" key="4">
    <source>
        <dbReference type="Proteomes" id="UP001316189"/>
    </source>
</evidence>
<dbReference type="CDD" id="cd09279">
    <property type="entry name" value="RNase_HI_like"/>
    <property type="match status" value="1"/>
</dbReference>
<dbReference type="EMBL" id="CP101988">
    <property type="protein sequence ID" value="UUI76481.1"/>
    <property type="molecule type" value="Genomic_DNA"/>
</dbReference>
<feature type="region of interest" description="Disordered" evidence="1">
    <location>
        <begin position="146"/>
        <end position="187"/>
    </location>
</feature>
<dbReference type="SMART" id="SM00855">
    <property type="entry name" value="PGAM"/>
    <property type="match status" value="1"/>
</dbReference>
<feature type="compositionally biased region" description="Low complexity" evidence="1">
    <location>
        <begin position="160"/>
        <end position="182"/>
    </location>
</feature>
<feature type="region of interest" description="Disordered" evidence="1">
    <location>
        <begin position="203"/>
        <end position="224"/>
    </location>
</feature>
<protein>
    <submittedName>
        <fullName evidence="3">Bifunctional RNase H/acid phosphatase</fullName>
    </submittedName>
</protein>
<dbReference type="Gene3D" id="3.40.50.1240">
    <property type="entry name" value="Phosphoglycerate mutase-like"/>
    <property type="match status" value="1"/>
</dbReference>
<dbReference type="CDD" id="cd07067">
    <property type="entry name" value="HP_PGM_like"/>
    <property type="match status" value="1"/>
</dbReference>
<dbReference type="InterPro" id="IPR029033">
    <property type="entry name" value="His_PPase_superfam"/>
</dbReference>
<sequence length="404" mass="42498">MSVAGGPGARRRLIVEADGGSRGNPGPAGYGALVRDARTGDVLAERAEPLGHTTNNVAEYSGLVAGLRAAAAIDPQAQVEVRLDSRLVVEQMSGRWQIKHTEMRRLADLARAVLPPEQVTYTWVPRALNAAADSLANEAMDTGRSITREPAPAGATAALSGEEGAPGAPVPARGRRPSGAAPRFDDAEPVTVVLLRHGETAMTTAGGYSGSSEPGPPLSPHGRQQAAAAAELIERIGRDLWGDIPYPTEIISSPMVRTQETAAVIADRLGLPVRVMELVKEADFGDWQGLTALQIEERWPGVLEPWHTQADVRPPGGESIVDVGRRIEQVFAELLAGGVDRTVVVVSHAVSIRAAVGVAMGAQPSSWSRLRVAPASVSIVRLFEDGRTEVAVAGAPSEGWARGR</sequence>
<organism evidence="3 4">
    <name type="scientific">Cellulomonas chengniuliangii</name>
    <dbReference type="NCBI Taxonomy" id="2968084"/>
    <lineage>
        <taxon>Bacteria</taxon>
        <taxon>Bacillati</taxon>
        <taxon>Actinomycetota</taxon>
        <taxon>Actinomycetes</taxon>
        <taxon>Micrococcales</taxon>
        <taxon>Cellulomonadaceae</taxon>
        <taxon>Cellulomonas</taxon>
    </lineage>
</organism>
<dbReference type="SUPFAM" id="SSF53254">
    <property type="entry name" value="Phosphoglycerate mutase-like"/>
    <property type="match status" value="1"/>
</dbReference>
<dbReference type="InterPro" id="IPR012337">
    <property type="entry name" value="RNaseH-like_sf"/>
</dbReference>